<evidence type="ECO:0000256" key="3">
    <source>
        <dbReference type="ARBA" id="ARBA00022553"/>
    </source>
</evidence>
<dbReference type="SMART" id="SM00387">
    <property type="entry name" value="HATPase_c"/>
    <property type="match status" value="1"/>
</dbReference>
<keyword evidence="11" id="KW-1185">Reference proteome</keyword>
<organism evidence="10 11">
    <name type="scientific">Mastigocoleus testarum BC008</name>
    <dbReference type="NCBI Taxonomy" id="371196"/>
    <lineage>
        <taxon>Bacteria</taxon>
        <taxon>Bacillati</taxon>
        <taxon>Cyanobacteriota</taxon>
        <taxon>Cyanophyceae</taxon>
        <taxon>Nostocales</taxon>
        <taxon>Hapalosiphonaceae</taxon>
        <taxon>Mastigocoleus</taxon>
    </lineage>
</organism>
<evidence type="ECO:0000313" key="11">
    <source>
        <dbReference type="Proteomes" id="UP000053372"/>
    </source>
</evidence>
<evidence type="ECO:0000313" key="10">
    <source>
        <dbReference type="EMBL" id="KST63009.1"/>
    </source>
</evidence>
<comment type="function">
    <text evidence="7">Photoreceptor which exists in two forms that are reversibly interconvertible by light: the R form that absorbs maximally in the red region of the spectrum and the FR form that absorbs maximally in the far-red region.</text>
</comment>
<dbReference type="InterPro" id="IPR004358">
    <property type="entry name" value="Sig_transdc_His_kin-like_C"/>
</dbReference>
<proteinExistence type="predicted"/>
<dbReference type="Gene3D" id="1.10.287.130">
    <property type="match status" value="1"/>
</dbReference>
<feature type="domain" description="Histidine kinase" evidence="9">
    <location>
        <begin position="192"/>
        <end position="410"/>
    </location>
</feature>
<dbReference type="InterPro" id="IPR005467">
    <property type="entry name" value="His_kinase_dom"/>
</dbReference>
<dbReference type="EC" id="2.7.13.3" evidence="2"/>
<dbReference type="SUPFAM" id="SSF47384">
    <property type="entry name" value="Homodimeric domain of signal transducing histidine kinase"/>
    <property type="match status" value="1"/>
</dbReference>
<dbReference type="CDD" id="cd00075">
    <property type="entry name" value="HATPase"/>
    <property type="match status" value="1"/>
</dbReference>
<gene>
    <name evidence="10" type="ORF">BC008_11700</name>
</gene>
<dbReference type="PROSITE" id="PS50109">
    <property type="entry name" value="HIS_KIN"/>
    <property type="match status" value="1"/>
</dbReference>
<keyword evidence="3" id="KW-0597">Phosphoprotein</keyword>
<keyword evidence="8" id="KW-0472">Membrane</keyword>
<keyword evidence="4" id="KW-0808">Transferase</keyword>
<dbReference type="SUPFAM" id="SSF55874">
    <property type="entry name" value="ATPase domain of HSP90 chaperone/DNA topoisomerase II/histidine kinase"/>
    <property type="match status" value="1"/>
</dbReference>
<keyword evidence="6" id="KW-0902">Two-component regulatory system</keyword>
<dbReference type="InterPro" id="IPR036097">
    <property type="entry name" value="HisK_dim/P_sf"/>
</dbReference>
<dbReference type="InterPro" id="IPR003594">
    <property type="entry name" value="HATPase_dom"/>
</dbReference>
<dbReference type="GO" id="GO:0000155">
    <property type="term" value="F:phosphorelay sensor kinase activity"/>
    <property type="evidence" value="ECO:0007669"/>
    <property type="project" value="InterPro"/>
</dbReference>
<evidence type="ECO:0000256" key="5">
    <source>
        <dbReference type="ARBA" id="ARBA00022777"/>
    </source>
</evidence>
<dbReference type="InterPro" id="IPR050736">
    <property type="entry name" value="Sensor_HK_Regulatory"/>
</dbReference>
<evidence type="ECO:0000256" key="4">
    <source>
        <dbReference type="ARBA" id="ARBA00022679"/>
    </source>
</evidence>
<dbReference type="Proteomes" id="UP000053372">
    <property type="component" value="Unassembled WGS sequence"/>
</dbReference>
<keyword evidence="8" id="KW-0812">Transmembrane</keyword>
<evidence type="ECO:0000256" key="6">
    <source>
        <dbReference type="ARBA" id="ARBA00023012"/>
    </source>
</evidence>
<dbReference type="PANTHER" id="PTHR43711:SF1">
    <property type="entry name" value="HISTIDINE KINASE 1"/>
    <property type="match status" value="1"/>
</dbReference>
<accession>A0A0V7ZEU0</accession>
<evidence type="ECO:0000256" key="1">
    <source>
        <dbReference type="ARBA" id="ARBA00000085"/>
    </source>
</evidence>
<dbReference type="AlphaFoldDB" id="A0A0V7ZEU0"/>
<dbReference type="OrthoDB" id="417111at2"/>
<comment type="catalytic activity">
    <reaction evidence="1">
        <text>ATP + protein L-histidine = ADP + protein N-phospho-L-histidine.</text>
        <dbReference type="EC" id="2.7.13.3"/>
    </reaction>
</comment>
<reference evidence="10 11" key="1">
    <citation type="journal article" date="2015" name="Genome Announc.">
        <title>Draft Genome of the Euendolithic (true boring) Cyanobacterium Mastigocoleus testarum strain BC008.</title>
        <authorList>
            <person name="Guida B.S."/>
            <person name="Garcia-Pichel F."/>
        </authorList>
    </citation>
    <scope>NUCLEOTIDE SEQUENCE [LARGE SCALE GENOMIC DNA]</scope>
    <source>
        <strain evidence="10 11">BC008</strain>
    </source>
</reference>
<dbReference type="InterPro" id="IPR003661">
    <property type="entry name" value="HisK_dim/P_dom"/>
</dbReference>
<dbReference type="SMART" id="SM00388">
    <property type="entry name" value="HisKA"/>
    <property type="match status" value="1"/>
</dbReference>
<dbReference type="FunFam" id="3.30.565.10:FF:000006">
    <property type="entry name" value="Sensor histidine kinase WalK"/>
    <property type="match status" value="1"/>
</dbReference>
<keyword evidence="5 10" id="KW-0418">Kinase</keyword>
<evidence type="ECO:0000256" key="7">
    <source>
        <dbReference type="ARBA" id="ARBA00055745"/>
    </source>
</evidence>
<dbReference type="PRINTS" id="PR00344">
    <property type="entry name" value="BCTRLSENSOR"/>
</dbReference>
<dbReference type="PANTHER" id="PTHR43711">
    <property type="entry name" value="TWO-COMPONENT HISTIDINE KINASE"/>
    <property type="match status" value="1"/>
</dbReference>
<protein>
    <recommendedName>
        <fullName evidence="2">histidine kinase</fullName>
        <ecNumber evidence="2">2.7.13.3</ecNumber>
    </recommendedName>
</protein>
<evidence type="ECO:0000256" key="2">
    <source>
        <dbReference type="ARBA" id="ARBA00012438"/>
    </source>
</evidence>
<dbReference type="Gene3D" id="3.30.565.10">
    <property type="entry name" value="Histidine kinase-like ATPase, C-terminal domain"/>
    <property type="match status" value="1"/>
</dbReference>
<feature type="transmembrane region" description="Helical" evidence="8">
    <location>
        <begin position="155"/>
        <end position="176"/>
    </location>
</feature>
<dbReference type="CDD" id="cd00082">
    <property type="entry name" value="HisKA"/>
    <property type="match status" value="1"/>
</dbReference>
<comment type="caution">
    <text evidence="10">The sequence shown here is derived from an EMBL/GenBank/DDBJ whole genome shotgun (WGS) entry which is preliminary data.</text>
</comment>
<sequence length="410" mass="45698">MSAIFGISAVAVYSVFHRSLQKDRNEHLQTLAQAAVPSLDRIKTKGNESLQRDLPWRSLFEKGQSLEWFDADGKLLAREGGDFPDIPLVKNSVPVRIHEGSPLIQKDGKLTSVSIAVYADSEDQKTLNLEGYIRASESNKALASRLDQLQLGLKIGGMTALILISIASGVLTIVVLRPIKKSYQHLRQFTADVSHEISNPLTAIITTVQLMESHSEELPVDFVKKISTISSASEQIKHLMEDLRFLSQTDSQIRPSALEYPTIPLDEILEDIADNFETQAYNKELGFEFHLSPDVSIKGDSHQLKRLFSNLLENAIKYTTSGGIVKVFLEKHKRFAVVRVEDSGVGIPQEYIPYIFQRFWRAENARSYDKNGLGLGLSIVQAIVKGHKGKIEVDSKVGVGSRFNVYLPLV</sequence>
<dbReference type="EMBL" id="LMTZ01000146">
    <property type="protein sequence ID" value="KST63009.1"/>
    <property type="molecule type" value="Genomic_DNA"/>
</dbReference>
<dbReference type="Pfam" id="PF00512">
    <property type="entry name" value="HisKA"/>
    <property type="match status" value="1"/>
</dbReference>
<evidence type="ECO:0000259" key="9">
    <source>
        <dbReference type="PROSITE" id="PS50109"/>
    </source>
</evidence>
<evidence type="ECO:0000256" key="8">
    <source>
        <dbReference type="SAM" id="Phobius"/>
    </source>
</evidence>
<name>A0A0V7ZEU0_9CYAN</name>
<dbReference type="Pfam" id="PF02518">
    <property type="entry name" value="HATPase_c"/>
    <property type="match status" value="1"/>
</dbReference>
<keyword evidence="8" id="KW-1133">Transmembrane helix</keyword>
<dbReference type="InterPro" id="IPR036890">
    <property type="entry name" value="HATPase_C_sf"/>
</dbReference>